<name>A0A9W6FNB6_9MICO</name>
<dbReference type="EMBL" id="BSDP01000001">
    <property type="protein sequence ID" value="GLI26326.1"/>
    <property type="molecule type" value="Genomic_DNA"/>
</dbReference>
<reference evidence="1" key="1">
    <citation type="submission" date="2022-12" db="EMBL/GenBank/DDBJ databases">
        <title>Reference genome sequencing for broad-spectrum identification of bacterial and archaeal isolates by mass spectrometry.</title>
        <authorList>
            <person name="Sekiguchi Y."/>
            <person name="Tourlousse D.M."/>
        </authorList>
    </citation>
    <scope>NUCLEOTIDE SEQUENCE</scope>
    <source>
        <strain evidence="1">14</strain>
    </source>
</reference>
<accession>A0A9W6FNB6</accession>
<organism evidence="1 2">
    <name type="scientific">Agromyces rhizosphaerae</name>
    <dbReference type="NCBI Taxonomy" id="88374"/>
    <lineage>
        <taxon>Bacteria</taxon>
        <taxon>Bacillati</taxon>
        <taxon>Actinomycetota</taxon>
        <taxon>Actinomycetes</taxon>
        <taxon>Micrococcales</taxon>
        <taxon>Microbacteriaceae</taxon>
        <taxon>Agromyces</taxon>
    </lineage>
</organism>
<protein>
    <recommendedName>
        <fullName evidence="3">HAD family hydrolase</fullName>
    </recommendedName>
</protein>
<sequence>MTSPSASRSAPTLLLDFDGTVALGDEPVLAYAREVAAAAAAPDAFDRVSRFLEAGVDDAHAVEDGYQLVQALGRAAGLDRARMSRAYLESRAGVTSGVVPLHAAAGVHAAAAAVHAAGGRVVLVTNAPAAGLDGLLARMGVADAFDAVIGDARKPDGMGTIVDELLAEGLAADRIASIGDIWRNDLEPAHARGCRTGLVDRFGRRRGPADWVAGDLGGLVPEIVAWAGS</sequence>
<dbReference type="Pfam" id="PF12710">
    <property type="entry name" value="HAD"/>
    <property type="match status" value="1"/>
</dbReference>
<proteinExistence type="predicted"/>
<keyword evidence="2" id="KW-1185">Reference proteome</keyword>
<evidence type="ECO:0008006" key="3">
    <source>
        <dbReference type="Google" id="ProtNLM"/>
    </source>
</evidence>
<comment type="caution">
    <text evidence="1">The sequence shown here is derived from an EMBL/GenBank/DDBJ whole genome shotgun (WGS) entry which is preliminary data.</text>
</comment>
<dbReference type="InterPro" id="IPR036412">
    <property type="entry name" value="HAD-like_sf"/>
</dbReference>
<dbReference type="RefSeq" id="WP_281882323.1">
    <property type="nucleotide sequence ID" value="NZ_BSDP01000001.1"/>
</dbReference>
<evidence type="ECO:0000313" key="1">
    <source>
        <dbReference type="EMBL" id="GLI26326.1"/>
    </source>
</evidence>
<evidence type="ECO:0000313" key="2">
    <source>
        <dbReference type="Proteomes" id="UP001144396"/>
    </source>
</evidence>
<dbReference type="Proteomes" id="UP001144396">
    <property type="component" value="Unassembled WGS sequence"/>
</dbReference>
<dbReference type="SUPFAM" id="SSF56784">
    <property type="entry name" value="HAD-like"/>
    <property type="match status" value="1"/>
</dbReference>
<dbReference type="AlphaFoldDB" id="A0A9W6FNB6"/>
<dbReference type="Gene3D" id="3.40.50.1000">
    <property type="entry name" value="HAD superfamily/HAD-like"/>
    <property type="match status" value="1"/>
</dbReference>
<gene>
    <name evidence="1" type="ORF">ARHIZOSPH14_05680</name>
</gene>
<dbReference type="InterPro" id="IPR023214">
    <property type="entry name" value="HAD_sf"/>
</dbReference>